<dbReference type="STRING" id="1058.SAMN05421783_101526"/>
<feature type="domain" description="AAA+ ATPase" evidence="1">
    <location>
        <begin position="45"/>
        <end position="198"/>
    </location>
</feature>
<dbReference type="InterPro" id="IPR027417">
    <property type="entry name" value="P-loop_NTPase"/>
</dbReference>
<sequence>MNARLLALYGLKWHPFSSELPIEALYIPPRVEHFLWRIEQAQIREGGFAMIHGEPGTGKSVVLRLLAERLARLADLTVGAIDHPQSSLGDFYRELGELFSVPLRPHNRWGGFKALRATWLGHLQTTRRRAVLLVDEAQEMSPSVLNELRLLASARFDSQPLLCVVLAGDTRLTDHLRREELLPLGSRIRTRLATEHARREELLACLQHLCASAGNAALMSEPLQHTLCDHAAGNYRILASLAAELLAVAAQTERPHLDEALFLEVFTPPATATPRRAALPR</sequence>
<evidence type="ECO:0000313" key="3">
    <source>
        <dbReference type="Proteomes" id="UP000198816"/>
    </source>
</evidence>
<accession>A0A1H2R374</accession>
<dbReference type="Pfam" id="PF13401">
    <property type="entry name" value="AAA_22"/>
    <property type="match status" value="1"/>
</dbReference>
<protein>
    <submittedName>
        <fullName evidence="2">Type II secretory pathway, component ExeA (Predicted ATPase)</fullName>
    </submittedName>
</protein>
<dbReference type="Gene3D" id="3.40.50.300">
    <property type="entry name" value="P-loop containing nucleotide triphosphate hydrolases"/>
    <property type="match status" value="1"/>
</dbReference>
<name>A0A1H2R374_THIRO</name>
<dbReference type="RefSeq" id="WP_093027813.1">
    <property type="nucleotide sequence ID" value="NZ_FNNZ01000001.1"/>
</dbReference>
<gene>
    <name evidence="2" type="ORF">SAMN05421783_101526</name>
</gene>
<dbReference type="SMART" id="SM00382">
    <property type="entry name" value="AAA"/>
    <property type="match status" value="1"/>
</dbReference>
<dbReference type="PANTHER" id="PTHR35894:SF1">
    <property type="entry name" value="PHOSPHORIBULOKINASE _ URIDINE KINASE FAMILY"/>
    <property type="match status" value="1"/>
</dbReference>
<dbReference type="OrthoDB" id="9780149at2"/>
<evidence type="ECO:0000259" key="1">
    <source>
        <dbReference type="SMART" id="SM00382"/>
    </source>
</evidence>
<dbReference type="PANTHER" id="PTHR35894">
    <property type="entry name" value="GENERAL SECRETION PATHWAY PROTEIN A-RELATED"/>
    <property type="match status" value="1"/>
</dbReference>
<dbReference type="InterPro" id="IPR052026">
    <property type="entry name" value="ExeA_AAA_ATPase_DNA-bind"/>
</dbReference>
<evidence type="ECO:0000313" key="2">
    <source>
        <dbReference type="EMBL" id="SDW13883.1"/>
    </source>
</evidence>
<dbReference type="SUPFAM" id="SSF52540">
    <property type="entry name" value="P-loop containing nucleoside triphosphate hydrolases"/>
    <property type="match status" value="1"/>
</dbReference>
<dbReference type="InterPro" id="IPR003593">
    <property type="entry name" value="AAA+_ATPase"/>
</dbReference>
<dbReference type="InterPro" id="IPR049945">
    <property type="entry name" value="AAA_22"/>
</dbReference>
<dbReference type="GO" id="GO:0016887">
    <property type="term" value="F:ATP hydrolysis activity"/>
    <property type="evidence" value="ECO:0007669"/>
    <property type="project" value="InterPro"/>
</dbReference>
<reference evidence="3" key="1">
    <citation type="submission" date="2016-10" db="EMBL/GenBank/DDBJ databases">
        <authorList>
            <person name="Varghese N."/>
            <person name="Submissions S."/>
        </authorList>
    </citation>
    <scope>NUCLEOTIDE SEQUENCE [LARGE SCALE GENOMIC DNA]</scope>
    <source>
        <strain evidence="3">DSM 217</strain>
    </source>
</reference>
<dbReference type="Proteomes" id="UP000198816">
    <property type="component" value="Unassembled WGS sequence"/>
</dbReference>
<dbReference type="AlphaFoldDB" id="A0A1H2R374"/>
<organism evidence="2 3">
    <name type="scientific">Thiocapsa roseopersicina</name>
    <dbReference type="NCBI Taxonomy" id="1058"/>
    <lineage>
        <taxon>Bacteria</taxon>
        <taxon>Pseudomonadati</taxon>
        <taxon>Pseudomonadota</taxon>
        <taxon>Gammaproteobacteria</taxon>
        <taxon>Chromatiales</taxon>
        <taxon>Chromatiaceae</taxon>
        <taxon>Thiocapsa</taxon>
    </lineage>
</organism>
<keyword evidence="3" id="KW-1185">Reference proteome</keyword>
<proteinExistence type="predicted"/>
<dbReference type="EMBL" id="FNNZ01000001">
    <property type="protein sequence ID" value="SDW13883.1"/>
    <property type="molecule type" value="Genomic_DNA"/>
</dbReference>